<feature type="signal peptide" evidence="1">
    <location>
        <begin position="1"/>
        <end position="24"/>
    </location>
</feature>
<feature type="chain" id="PRO_5009138764" evidence="1">
    <location>
        <begin position="25"/>
        <end position="88"/>
    </location>
</feature>
<proteinExistence type="predicted"/>
<keyword evidence="3" id="KW-1185">Reference proteome</keyword>
<evidence type="ECO:0000313" key="3">
    <source>
        <dbReference type="Proteomes" id="UP000094472"/>
    </source>
</evidence>
<name>A0A1E3VYI3_9HYPH</name>
<evidence type="ECO:0000256" key="1">
    <source>
        <dbReference type="SAM" id="SignalP"/>
    </source>
</evidence>
<reference evidence="2 3" key="1">
    <citation type="journal article" date="2016" name="Environ. Microbiol.">
        <title>New Methyloceanibacter diversity from North Sea sediments includes methanotroph containing solely the soluble methane monooxygenase.</title>
        <authorList>
            <person name="Vekeman B."/>
            <person name="Kerckhof F.M."/>
            <person name="Cremers G."/>
            <person name="de Vos P."/>
            <person name="Vandamme P."/>
            <person name="Boon N."/>
            <person name="Op den Camp H.J."/>
            <person name="Heylen K."/>
        </authorList>
    </citation>
    <scope>NUCLEOTIDE SEQUENCE [LARGE SCALE GENOMIC DNA]</scope>
    <source>
        <strain evidence="2 3">R-67175</strain>
    </source>
</reference>
<evidence type="ECO:0000313" key="2">
    <source>
        <dbReference type="EMBL" id="ODR98331.1"/>
    </source>
</evidence>
<protein>
    <submittedName>
        <fullName evidence="2">Uncharacterized protein</fullName>
    </submittedName>
</protein>
<sequence length="88" mass="9528">MKTICAALLAVSVSAVCLAGTAQAQSYSKAVQQFCQADYKKYCSEYGLETTALRSCMDRNGKSLSKSCVRALVQSGEVSQAEVNRRKH</sequence>
<gene>
    <name evidence="2" type="ORF">AUC69_10680</name>
</gene>
<organism evidence="2 3">
    <name type="scientific">Methyloceanibacter superfactus</name>
    <dbReference type="NCBI Taxonomy" id="1774969"/>
    <lineage>
        <taxon>Bacteria</taxon>
        <taxon>Pseudomonadati</taxon>
        <taxon>Pseudomonadota</taxon>
        <taxon>Alphaproteobacteria</taxon>
        <taxon>Hyphomicrobiales</taxon>
        <taxon>Hyphomicrobiaceae</taxon>
        <taxon>Methyloceanibacter</taxon>
    </lineage>
</organism>
<dbReference type="RefSeq" id="WP_069441555.1">
    <property type="nucleotide sequence ID" value="NZ_LPWF01000023.1"/>
</dbReference>
<dbReference type="Proteomes" id="UP000094472">
    <property type="component" value="Unassembled WGS sequence"/>
</dbReference>
<keyword evidence="1" id="KW-0732">Signal</keyword>
<dbReference type="AlphaFoldDB" id="A0A1E3VYI3"/>
<dbReference type="EMBL" id="LPWF01000023">
    <property type="protein sequence ID" value="ODR98331.1"/>
    <property type="molecule type" value="Genomic_DNA"/>
</dbReference>
<comment type="caution">
    <text evidence="2">The sequence shown here is derived from an EMBL/GenBank/DDBJ whole genome shotgun (WGS) entry which is preliminary data.</text>
</comment>
<accession>A0A1E3VYI3</accession>
<dbReference type="OrthoDB" id="7959669at2"/>